<protein>
    <submittedName>
        <fullName evidence="1">Ubiquitin-fold modifier 1 protein</fullName>
    </submittedName>
</protein>
<evidence type="ECO:0000313" key="2">
    <source>
        <dbReference type="Proteomes" id="UP000827976"/>
    </source>
</evidence>
<dbReference type="Proteomes" id="UP000827976">
    <property type="component" value="Chromosome 10"/>
</dbReference>
<accession>A0ACB7VCH3</accession>
<dbReference type="EMBL" id="CM037020">
    <property type="protein sequence ID" value="KAH7671204.1"/>
    <property type="molecule type" value="Genomic_DNA"/>
</dbReference>
<proteinExistence type="predicted"/>
<name>A0ACB7VCH3_DIOAL</name>
<sequence>MVADGGNVSFKVNLLSNPKLSFKVVPEVVLIAVLKFAAEEFKVLPQTSTIIISLFFASQIL</sequence>
<reference evidence="2" key="1">
    <citation type="journal article" date="2022" name="Nat. Commun.">
        <title>Chromosome evolution and the genetic basis of agronomically important traits in greater yam.</title>
        <authorList>
            <person name="Bredeson J.V."/>
            <person name="Lyons J.B."/>
            <person name="Oniyinde I.O."/>
            <person name="Okereke N.R."/>
            <person name="Kolade O."/>
            <person name="Nnabue I."/>
            <person name="Nwadili C.O."/>
            <person name="Hribova E."/>
            <person name="Parker M."/>
            <person name="Nwogha J."/>
            <person name="Shu S."/>
            <person name="Carlson J."/>
            <person name="Kariba R."/>
            <person name="Muthemba S."/>
            <person name="Knop K."/>
            <person name="Barton G.J."/>
            <person name="Sherwood A.V."/>
            <person name="Lopez-Montes A."/>
            <person name="Asiedu R."/>
            <person name="Jamnadass R."/>
            <person name="Muchugi A."/>
            <person name="Goodstein D."/>
            <person name="Egesi C.N."/>
            <person name="Featherston J."/>
            <person name="Asfaw A."/>
            <person name="Simpson G.G."/>
            <person name="Dolezel J."/>
            <person name="Hendre P.S."/>
            <person name="Van Deynze A."/>
            <person name="Kumar P.L."/>
            <person name="Obidiegwu J.E."/>
            <person name="Bhattacharjee R."/>
            <person name="Rokhsar D.S."/>
        </authorList>
    </citation>
    <scope>NUCLEOTIDE SEQUENCE [LARGE SCALE GENOMIC DNA]</scope>
    <source>
        <strain evidence="2">cv. TDa95/00328</strain>
    </source>
</reference>
<comment type="caution">
    <text evidence="1">The sequence shown here is derived from an EMBL/GenBank/DDBJ whole genome shotgun (WGS) entry which is preliminary data.</text>
</comment>
<keyword evidence="2" id="KW-1185">Reference proteome</keyword>
<evidence type="ECO:0000313" key="1">
    <source>
        <dbReference type="EMBL" id="KAH7671204.1"/>
    </source>
</evidence>
<gene>
    <name evidence="1" type="ORF">IHE45_10G078000</name>
</gene>
<organism evidence="1 2">
    <name type="scientific">Dioscorea alata</name>
    <name type="common">Purple yam</name>
    <dbReference type="NCBI Taxonomy" id="55571"/>
    <lineage>
        <taxon>Eukaryota</taxon>
        <taxon>Viridiplantae</taxon>
        <taxon>Streptophyta</taxon>
        <taxon>Embryophyta</taxon>
        <taxon>Tracheophyta</taxon>
        <taxon>Spermatophyta</taxon>
        <taxon>Magnoliopsida</taxon>
        <taxon>Liliopsida</taxon>
        <taxon>Dioscoreales</taxon>
        <taxon>Dioscoreaceae</taxon>
        <taxon>Dioscorea</taxon>
    </lineage>
</organism>